<proteinExistence type="predicted"/>
<sequence>MGYRDNYFNNTKSNYGWYTCVRCGRKLRKGDADIDHILPQKYGGGDGLDNLQCMCKHCNRSKGASVRDTVSDYASHNMNRAKDSILGLFD</sequence>
<protein>
    <submittedName>
        <fullName evidence="2">HNH endonuclease</fullName>
    </submittedName>
</protein>
<evidence type="ECO:0000313" key="3">
    <source>
        <dbReference type="Proteomes" id="UP000322783"/>
    </source>
</evidence>
<dbReference type="Gene3D" id="1.10.30.50">
    <property type="match status" value="1"/>
</dbReference>
<dbReference type="InterPro" id="IPR002711">
    <property type="entry name" value="HNH"/>
</dbReference>
<accession>A0A5D6WHZ7</accession>
<keyword evidence="2" id="KW-0255">Endonuclease</keyword>
<dbReference type="InterPro" id="IPR003615">
    <property type="entry name" value="HNH_nuc"/>
</dbReference>
<keyword evidence="3" id="KW-1185">Reference proteome</keyword>
<evidence type="ECO:0000259" key="1">
    <source>
        <dbReference type="SMART" id="SM00507"/>
    </source>
</evidence>
<dbReference type="SMART" id="SM00507">
    <property type="entry name" value="HNHc"/>
    <property type="match status" value="1"/>
</dbReference>
<feature type="domain" description="HNH nuclease" evidence="1">
    <location>
        <begin position="6"/>
        <end position="60"/>
    </location>
</feature>
<comment type="caution">
    <text evidence="2">The sequence shown here is derived from an EMBL/GenBank/DDBJ whole genome shotgun (WGS) entry which is preliminary data.</text>
</comment>
<organism evidence="2 3">
    <name type="scientific">Selenomonas caprae</name>
    <dbReference type="NCBI Taxonomy" id="2606905"/>
    <lineage>
        <taxon>Bacteria</taxon>
        <taxon>Bacillati</taxon>
        <taxon>Bacillota</taxon>
        <taxon>Negativicutes</taxon>
        <taxon>Selenomonadales</taxon>
        <taxon>Selenomonadaceae</taxon>
        <taxon>Selenomonas</taxon>
    </lineage>
</organism>
<dbReference type="AlphaFoldDB" id="A0A5D6WHZ7"/>
<name>A0A5D6WHZ7_9FIRM</name>
<dbReference type="GO" id="GO:0004519">
    <property type="term" value="F:endonuclease activity"/>
    <property type="evidence" value="ECO:0007669"/>
    <property type="project" value="UniProtKB-KW"/>
</dbReference>
<dbReference type="Proteomes" id="UP000322783">
    <property type="component" value="Unassembled WGS sequence"/>
</dbReference>
<keyword evidence="2" id="KW-0378">Hydrolase</keyword>
<dbReference type="EMBL" id="VTOZ01000025">
    <property type="protein sequence ID" value="TYZ27540.1"/>
    <property type="molecule type" value="Genomic_DNA"/>
</dbReference>
<keyword evidence="2" id="KW-0540">Nuclease</keyword>
<dbReference type="Pfam" id="PF01844">
    <property type="entry name" value="HNH"/>
    <property type="match status" value="1"/>
</dbReference>
<dbReference type="RefSeq" id="WP_149189604.1">
    <property type="nucleotide sequence ID" value="NZ_VTOZ01000025.1"/>
</dbReference>
<gene>
    <name evidence="2" type="ORF">FZ041_11085</name>
</gene>
<evidence type="ECO:0000313" key="2">
    <source>
        <dbReference type="EMBL" id="TYZ27540.1"/>
    </source>
</evidence>
<reference evidence="2 3" key="1">
    <citation type="submission" date="2019-08" db="EMBL/GenBank/DDBJ databases">
        <title>Selenomonas sp. mPRGC5 and Selenomonas sp. mPRGC8 isolated from ruminal fluid of dairy goat (Capra hircus).</title>
        <authorList>
            <person name="Poothong S."/>
            <person name="Nuengjamnong C."/>
            <person name="Tanasupawat S."/>
        </authorList>
    </citation>
    <scope>NUCLEOTIDE SEQUENCE [LARGE SCALE GENOMIC DNA]</scope>
    <source>
        <strain evidence="3">mPRGC8</strain>
    </source>
</reference>
<dbReference type="CDD" id="cd00085">
    <property type="entry name" value="HNHc"/>
    <property type="match status" value="1"/>
</dbReference>